<feature type="transmembrane region" description="Helical" evidence="1">
    <location>
        <begin position="9"/>
        <end position="26"/>
    </location>
</feature>
<organism evidence="2 3">
    <name type="scientific">Flavobacterium reichenbachii</name>
    <dbReference type="NCBI Taxonomy" id="362418"/>
    <lineage>
        <taxon>Bacteria</taxon>
        <taxon>Pseudomonadati</taxon>
        <taxon>Bacteroidota</taxon>
        <taxon>Flavobacteriia</taxon>
        <taxon>Flavobacteriales</taxon>
        <taxon>Flavobacteriaceae</taxon>
        <taxon>Flavobacterium</taxon>
    </lineage>
</organism>
<sequence length="139" mass="16292">MEQTAKNKLLIIVYAALVGVVTFLLMERQKELWEKSAVILFAVILVLLHIKNINRIKYYTLHNDVLITRQTFSKQKEYSLKSVLFWTENHYNLMGIKTGREIVLKLNGGTKINLFEKNSKNFEKLSNYLNENIPEAFKK</sequence>
<dbReference type="Proteomes" id="UP000028715">
    <property type="component" value="Unassembled WGS sequence"/>
</dbReference>
<dbReference type="OrthoDB" id="1364752at2"/>
<evidence type="ECO:0000313" key="3">
    <source>
        <dbReference type="Proteomes" id="UP000028715"/>
    </source>
</evidence>
<dbReference type="AlphaFoldDB" id="A0A085ZJM0"/>
<keyword evidence="1" id="KW-0812">Transmembrane</keyword>
<reference evidence="2 3" key="1">
    <citation type="submission" date="2014-07" db="EMBL/GenBank/DDBJ databases">
        <title>Genome of Flavobacterium reichenbachii LMG 25512.</title>
        <authorList>
            <person name="Stropko S.J."/>
            <person name="Pipes S.E."/>
            <person name="Newman J.D."/>
        </authorList>
    </citation>
    <scope>NUCLEOTIDE SEQUENCE [LARGE SCALE GENOMIC DNA]</scope>
    <source>
        <strain evidence="2 3">LMG 25512</strain>
    </source>
</reference>
<proteinExistence type="predicted"/>
<dbReference type="RefSeq" id="WP_035681163.1">
    <property type="nucleotide sequence ID" value="NZ_JPRL01000001.1"/>
</dbReference>
<evidence type="ECO:0000313" key="2">
    <source>
        <dbReference type="EMBL" id="KFF04634.1"/>
    </source>
</evidence>
<gene>
    <name evidence="2" type="ORF">IW19_03395</name>
</gene>
<comment type="caution">
    <text evidence="2">The sequence shown here is derived from an EMBL/GenBank/DDBJ whole genome shotgun (WGS) entry which is preliminary data.</text>
</comment>
<dbReference type="EMBL" id="JPRL01000001">
    <property type="protein sequence ID" value="KFF04634.1"/>
    <property type="molecule type" value="Genomic_DNA"/>
</dbReference>
<accession>A0A085ZJM0</accession>
<dbReference type="STRING" id="362418.IW19_03395"/>
<keyword evidence="1" id="KW-1133">Transmembrane helix</keyword>
<protein>
    <submittedName>
        <fullName evidence="2">Uncharacterized protein</fullName>
    </submittedName>
</protein>
<feature type="transmembrane region" description="Helical" evidence="1">
    <location>
        <begin position="32"/>
        <end position="50"/>
    </location>
</feature>
<name>A0A085ZJM0_9FLAO</name>
<keyword evidence="1" id="KW-0472">Membrane</keyword>
<evidence type="ECO:0000256" key="1">
    <source>
        <dbReference type="SAM" id="Phobius"/>
    </source>
</evidence>
<keyword evidence="3" id="KW-1185">Reference proteome</keyword>